<comment type="pathway">
    <text evidence="3">Phospholipid metabolism; CDP-diacylglycerol biosynthesis; CDP-diacylglycerol from sn-glycerol 3-phosphate: step 3/3.</text>
</comment>
<evidence type="ECO:0000256" key="14">
    <source>
        <dbReference type="ARBA" id="ARBA00023098"/>
    </source>
</evidence>
<evidence type="ECO:0000256" key="2">
    <source>
        <dbReference type="ARBA" id="ARBA00004651"/>
    </source>
</evidence>
<dbReference type="STRING" id="760011.Spico_0694"/>
<feature type="transmembrane region" description="Helical" evidence="24">
    <location>
        <begin position="7"/>
        <end position="25"/>
    </location>
</feature>
<comment type="pathway">
    <text evidence="4">Lipid metabolism.</text>
</comment>
<evidence type="ECO:0000313" key="25">
    <source>
        <dbReference type="EMBL" id="AEC01920.1"/>
    </source>
</evidence>
<dbReference type="OrthoDB" id="9799199at2"/>
<dbReference type="Pfam" id="PF01148">
    <property type="entry name" value="CTP_transf_1"/>
    <property type="match status" value="1"/>
</dbReference>
<keyword evidence="8" id="KW-1003">Cell membrane</keyword>
<dbReference type="PANTHER" id="PTHR46382:SF1">
    <property type="entry name" value="PHOSPHATIDATE CYTIDYLYLTRANSFERASE"/>
    <property type="match status" value="1"/>
</dbReference>
<dbReference type="EMBL" id="CP002659">
    <property type="protein sequence ID" value="AEC01920.1"/>
    <property type="molecule type" value="Genomic_DNA"/>
</dbReference>
<evidence type="ECO:0000256" key="22">
    <source>
        <dbReference type="ARBA" id="ARBA00032743"/>
    </source>
</evidence>
<evidence type="ECO:0000256" key="9">
    <source>
        <dbReference type="ARBA" id="ARBA00022516"/>
    </source>
</evidence>
<feature type="transmembrane region" description="Helical" evidence="24">
    <location>
        <begin position="31"/>
        <end position="52"/>
    </location>
</feature>
<evidence type="ECO:0000256" key="18">
    <source>
        <dbReference type="ARBA" id="ARBA00029893"/>
    </source>
</evidence>
<dbReference type="KEGG" id="scc:Spico_0694"/>
<feature type="transmembrane region" description="Helical" evidence="24">
    <location>
        <begin position="217"/>
        <end position="240"/>
    </location>
</feature>
<feature type="transmembrane region" description="Helical" evidence="24">
    <location>
        <begin position="64"/>
        <end position="83"/>
    </location>
</feature>
<evidence type="ECO:0000256" key="13">
    <source>
        <dbReference type="ARBA" id="ARBA00022989"/>
    </source>
</evidence>
<evidence type="ECO:0000313" key="26">
    <source>
        <dbReference type="Proteomes" id="UP000007939"/>
    </source>
</evidence>
<reference evidence="25 26" key="2">
    <citation type="journal article" date="2012" name="Stand. Genomic Sci.">
        <title>Complete genome sequence of the termite hindgut bacterium Spirochaeta coccoides type strain (SPN1(T)), reclassification in the genus Sphaerochaeta as Sphaerochaeta coccoides comb. nov. and emendations of the family Spirochaetaceae and the genus Sphaerochaeta.</title>
        <authorList>
            <person name="Abt B."/>
            <person name="Han C."/>
            <person name="Scheuner C."/>
            <person name="Lu M."/>
            <person name="Lapidus A."/>
            <person name="Nolan M."/>
            <person name="Lucas S."/>
            <person name="Hammon N."/>
            <person name="Deshpande S."/>
            <person name="Cheng J.F."/>
            <person name="Tapia R."/>
            <person name="Goodwin L.A."/>
            <person name="Pitluck S."/>
            <person name="Liolios K."/>
            <person name="Pagani I."/>
            <person name="Ivanova N."/>
            <person name="Mavromatis K."/>
            <person name="Mikhailova N."/>
            <person name="Huntemann M."/>
            <person name="Pati A."/>
            <person name="Chen A."/>
            <person name="Palaniappan K."/>
            <person name="Land M."/>
            <person name="Hauser L."/>
            <person name="Brambilla E.M."/>
            <person name="Rohde M."/>
            <person name="Spring S."/>
            <person name="Gronow S."/>
            <person name="Goker M."/>
            <person name="Woyke T."/>
            <person name="Bristow J."/>
            <person name="Eisen J.A."/>
            <person name="Markowitz V."/>
            <person name="Hugenholtz P."/>
            <person name="Kyrpides N.C."/>
            <person name="Klenk H.P."/>
            <person name="Detter J.C."/>
        </authorList>
    </citation>
    <scope>NUCLEOTIDE SEQUENCE [LARGE SCALE GENOMIC DNA]</scope>
    <source>
        <strain evidence="26">ATCC BAA-1237 / DSM 17374 / SPN1</strain>
    </source>
</reference>
<dbReference type="EC" id="2.7.7.41" evidence="6"/>
<comment type="subcellular location">
    <subcellularLocation>
        <location evidence="2">Cell membrane</location>
        <topology evidence="2">Multi-pass membrane protein</topology>
    </subcellularLocation>
</comment>
<dbReference type="AlphaFoldDB" id="F4GLF0"/>
<evidence type="ECO:0000256" key="3">
    <source>
        <dbReference type="ARBA" id="ARBA00005119"/>
    </source>
</evidence>
<evidence type="ECO:0000256" key="7">
    <source>
        <dbReference type="ARBA" id="ARBA00019373"/>
    </source>
</evidence>
<evidence type="ECO:0000256" key="5">
    <source>
        <dbReference type="ARBA" id="ARBA00010185"/>
    </source>
</evidence>
<keyword evidence="17" id="KW-1208">Phospholipid metabolism</keyword>
<dbReference type="GO" id="GO:0016024">
    <property type="term" value="P:CDP-diacylglycerol biosynthetic process"/>
    <property type="evidence" value="ECO:0007669"/>
    <property type="project" value="TreeGrafter"/>
</dbReference>
<evidence type="ECO:0000256" key="8">
    <source>
        <dbReference type="ARBA" id="ARBA00022475"/>
    </source>
</evidence>
<evidence type="ECO:0000256" key="15">
    <source>
        <dbReference type="ARBA" id="ARBA00023136"/>
    </source>
</evidence>
<feature type="transmembrane region" description="Helical" evidence="24">
    <location>
        <begin position="188"/>
        <end position="211"/>
    </location>
</feature>
<comment type="catalytic activity">
    <reaction evidence="1">
        <text>a 1,2-diacyl-sn-glycero-3-phosphate + CTP + H(+) = a CDP-1,2-diacyl-sn-glycerol + diphosphate</text>
        <dbReference type="Rhea" id="RHEA:16229"/>
        <dbReference type="ChEBI" id="CHEBI:15378"/>
        <dbReference type="ChEBI" id="CHEBI:33019"/>
        <dbReference type="ChEBI" id="CHEBI:37563"/>
        <dbReference type="ChEBI" id="CHEBI:58332"/>
        <dbReference type="ChEBI" id="CHEBI:58608"/>
        <dbReference type="EC" id="2.7.7.41"/>
    </reaction>
</comment>
<evidence type="ECO:0000256" key="20">
    <source>
        <dbReference type="ARBA" id="ARBA00032253"/>
    </source>
</evidence>
<evidence type="ECO:0000256" key="17">
    <source>
        <dbReference type="ARBA" id="ARBA00023264"/>
    </source>
</evidence>
<evidence type="ECO:0000256" key="19">
    <source>
        <dbReference type="ARBA" id="ARBA00031825"/>
    </source>
</evidence>
<gene>
    <name evidence="25" type="ordered locus">Spico_0694</name>
</gene>
<keyword evidence="15 24" id="KW-0472">Membrane</keyword>
<evidence type="ECO:0000256" key="16">
    <source>
        <dbReference type="ARBA" id="ARBA00023209"/>
    </source>
</evidence>
<feature type="transmembrane region" description="Helical" evidence="24">
    <location>
        <begin position="119"/>
        <end position="140"/>
    </location>
</feature>
<keyword evidence="14" id="KW-0443">Lipid metabolism</keyword>
<accession>F4GLF0</accession>
<evidence type="ECO:0000256" key="1">
    <source>
        <dbReference type="ARBA" id="ARBA00001698"/>
    </source>
</evidence>
<dbReference type="GO" id="GO:0005886">
    <property type="term" value="C:plasma membrane"/>
    <property type="evidence" value="ECO:0007669"/>
    <property type="project" value="UniProtKB-SubCell"/>
</dbReference>
<protein>
    <recommendedName>
        <fullName evidence="7">Phosphatidate cytidylyltransferase</fullName>
        <ecNumber evidence="6">2.7.7.41</ecNumber>
    </recommendedName>
    <alternativeName>
        <fullName evidence="20">CDP-DAG synthase</fullName>
    </alternativeName>
    <alternativeName>
        <fullName evidence="22">CDP-DG synthase</fullName>
    </alternativeName>
    <alternativeName>
        <fullName evidence="18">CDP-diacylglycerol synthase</fullName>
    </alternativeName>
    <alternativeName>
        <fullName evidence="21">CDP-diglyceride pyrophosphorylase</fullName>
    </alternativeName>
    <alternativeName>
        <fullName evidence="23">CDP-diglyceride synthase</fullName>
    </alternativeName>
    <alternativeName>
        <fullName evidence="19">CTP:phosphatidate cytidylyltransferase</fullName>
    </alternativeName>
</protein>
<dbReference type="eggNOG" id="COG4589">
    <property type="taxonomic scope" value="Bacteria"/>
</dbReference>
<evidence type="ECO:0000256" key="11">
    <source>
        <dbReference type="ARBA" id="ARBA00022692"/>
    </source>
</evidence>
<evidence type="ECO:0000256" key="23">
    <source>
        <dbReference type="ARBA" id="ARBA00033406"/>
    </source>
</evidence>
<dbReference type="Proteomes" id="UP000007939">
    <property type="component" value="Chromosome"/>
</dbReference>
<evidence type="ECO:0000256" key="6">
    <source>
        <dbReference type="ARBA" id="ARBA00012487"/>
    </source>
</evidence>
<reference evidence="26" key="1">
    <citation type="submission" date="2011-04" db="EMBL/GenBank/DDBJ databases">
        <title>The complete genome of Spirochaeta coccoides DSM 17374.</title>
        <authorList>
            <person name="Lucas S."/>
            <person name="Copeland A."/>
            <person name="Lapidus A."/>
            <person name="Bruce D."/>
            <person name="Goodwin L."/>
            <person name="Pitluck S."/>
            <person name="Peters L."/>
            <person name="Kyrpides N."/>
            <person name="Mavromatis K."/>
            <person name="Pagani I."/>
            <person name="Ivanova N."/>
            <person name="Ovchinnikova G."/>
            <person name="Lu M."/>
            <person name="Detter J.C."/>
            <person name="Tapia R."/>
            <person name="Han C."/>
            <person name="Land M."/>
            <person name="Hauser L."/>
            <person name="Markowitz V."/>
            <person name="Cheng J.-F."/>
            <person name="Hugenholtz P."/>
            <person name="Woyke T."/>
            <person name="Wu D."/>
            <person name="Spring S."/>
            <person name="Schroeder M."/>
            <person name="Brambilla E."/>
            <person name="Klenk H.-P."/>
            <person name="Eisen J.A."/>
        </authorList>
    </citation>
    <scope>NUCLEOTIDE SEQUENCE [LARGE SCALE GENOMIC DNA]</scope>
    <source>
        <strain evidence="26">ATCC BAA-1237 / DSM 17374 / SPN1</strain>
    </source>
</reference>
<evidence type="ECO:0000256" key="12">
    <source>
        <dbReference type="ARBA" id="ARBA00022695"/>
    </source>
</evidence>
<keyword evidence="9" id="KW-0444">Lipid biosynthesis</keyword>
<feature type="transmembrane region" description="Helical" evidence="24">
    <location>
        <begin position="89"/>
        <end position="107"/>
    </location>
</feature>
<evidence type="ECO:0000256" key="10">
    <source>
        <dbReference type="ARBA" id="ARBA00022679"/>
    </source>
</evidence>
<dbReference type="HOGENOM" id="CLU_037294_3_1_12"/>
<evidence type="ECO:0000256" key="21">
    <source>
        <dbReference type="ARBA" id="ARBA00032396"/>
    </source>
</evidence>
<keyword evidence="26" id="KW-1185">Reference proteome</keyword>
<dbReference type="GO" id="GO:0004605">
    <property type="term" value="F:phosphatidate cytidylyltransferase activity"/>
    <property type="evidence" value="ECO:0007669"/>
    <property type="project" value="UniProtKB-EC"/>
</dbReference>
<sequence length="283" mass="31083">MTSVIKRIFVTLLLPPLLFCLILFLPHYAYLTLALLALLVVLIGSHEMYALIRKATGISPQIPFWLPSFLIVAQWGELYFFPGSPVTDLMFISLIITSMIIEIFRGASDMFAGGIRRLGSTLLLIVYPGYLTTFIIRLTAFPDMNITFHLILFFLLVFTNDIFAYVFGMLLGKNNRGIFKVSPNKSMAGFIGGILSTMVIGIAFVLLFPAYTHLSVIQTAVIALLVSLAATIGDLIESVFKRAAGVKDSGRFIPGRGGMLDSLDSLLTSAPLFLLLVTMTLQA</sequence>
<dbReference type="PANTHER" id="PTHR46382">
    <property type="entry name" value="PHOSPHATIDATE CYTIDYLYLTRANSFERASE"/>
    <property type="match status" value="1"/>
</dbReference>
<proteinExistence type="inferred from homology"/>
<evidence type="ECO:0000256" key="4">
    <source>
        <dbReference type="ARBA" id="ARBA00005189"/>
    </source>
</evidence>
<keyword evidence="13 24" id="KW-1133">Transmembrane helix</keyword>
<evidence type="ECO:0000256" key="24">
    <source>
        <dbReference type="SAM" id="Phobius"/>
    </source>
</evidence>
<keyword evidence="16" id="KW-0594">Phospholipid biosynthesis</keyword>
<keyword evidence="11 24" id="KW-0812">Transmembrane</keyword>
<organism evidence="25 26">
    <name type="scientific">Parasphaerochaeta coccoides (strain ATCC BAA-1237 / DSM 17374 / SPN1)</name>
    <name type="common">Sphaerochaeta coccoides</name>
    <dbReference type="NCBI Taxonomy" id="760011"/>
    <lineage>
        <taxon>Bacteria</taxon>
        <taxon>Pseudomonadati</taxon>
        <taxon>Spirochaetota</taxon>
        <taxon>Spirochaetia</taxon>
        <taxon>Spirochaetales</taxon>
        <taxon>Sphaerochaetaceae</taxon>
        <taxon>Parasphaerochaeta</taxon>
    </lineage>
</organism>
<keyword evidence="12 25" id="KW-0548">Nucleotidyltransferase</keyword>
<keyword evidence="10" id="KW-0808">Transferase</keyword>
<comment type="similarity">
    <text evidence="5">Belongs to the CDS family.</text>
</comment>
<dbReference type="RefSeq" id="WP_013739316.1">
    <property type="nucleotide sequence ID" value="NC_015436.1"/>
</dbReference>
<feature type="transmembrane region" description="Helical" evidence="24">
    <location>
        <begin position="146"/>
        <end position="167"/>
    </location>
</feature>
<name>F4GLF0_PARC1</name>